<dbReference type="KEGG" id="par:Psyc_0446"/>
<dbReference type="AlphaFoldDB" id="Q4FUJ9"/>
<evidence type="ECO:0000313" key="2">
    <source>
        <dbReference type="Proteomes" id="UP000000546"/>
    </source>
</evidence>
<reference evidence="1 2" key="1">
    <citation type="journal article" date="2010" name="Appl. Environ. Microbiol.">
        <title>The genome sequence of Psychrobacter arcticus 273-4, a psychroactive Siberian permafrost bacterium, reveals mechanisms for adaptation to low-temperature growth.</title>
        <authorList>
            <person name="Ayala-del-Rio H.L."/>
            <person name="Chain P.S."/>
            <person name="Grzymski J.J."/>
            <person name="Ponder M.A."/>
            <person name="Ivanova N."/>
            <person name="Bergholz P.W."/>
            <person name="Di Bartolo G."/>
            <person name="Hauser L."/>
            <person name="Land M."/>
            <person name="Bakermans C."/>
            <person name="Rodrigues D."/>
            <person name="Klappenbach J."/>
            <person name="Zarka D."/>
            <person name="Larimer F."/>
            <person name="Richardson P."/>
            <person name="Murray A."/>
            <person name="Thomashow M."/>
            <person name="Tiedje J.M."/>
        </authorList>
    </citation>
    <scope>NUCLEOTIDE SEQUENCE [LARGE SCALE GENOMIC DNA]</scope>
    <source>
        <strain evidence="2">DSM 17307 / VKM B-2377 / 273-4</strain>
    </source>
</reference>
<dbReference type="RefSeq" id="WP_011279745.1">
    <property type="nucleotide sequence ID" value="NC_007204.1"/>
</dbReference>
<dbReference type="HOGENOM" id="CLU_077143_0_1_6"/>
<proteinExistence type="predicted"/>
<dbReference type="OrthoDB" id="5673400at2"/>
<dbReference type="EMBL" id="CP000082">
    <property type="protein sequence ID" value="AAZ18309.1"/>
    <property type="molecule type" value="Genomic_DNA"/>
</dbReference>
<dbReference type="eggNOG" id="COG4672">
    <property type="taxonomic scope" value="Bacteria"/>
</dbReference>
<dbReference type="GO" id="GO:0051536">
    <property type="term" value="F:iron-sulfur cluster binding"/>
    <property type="evidence" value="ECO:0007669"/>
    <property type="project" value="InterPro"/>
</dbReference>
<dbReference type="STRING" id="259536.Psyc_0446"/>
<keyword evidence="2" id="KW-1185">Reference proteome</keyword>
<organism evidence="1 2">
    <name type="scientific">Psychrobacter arcticus (strain DSM 17307 / VKM B-2377 / 273-4)</name>
    <dbReference type="NCBI Taxonomy" id="259536"/>
    <lineage>
        <taxon>Bacteria</taxon>
        <taxon>Pseudomonadati</taxon>
        <taxon>Pseudomonadota</taxon>
        <taxon>Gammaproteobacteria</taxon>
        <taxon>Moraxellales</taxon>
        <taxon>Moraxellaceae</taxon>
        <taxon>Psychrobacter</taxon>
    </lineage>
</organism>
<protein>
    <submittedName>
        <fullName evidence="1">Probable phage minor tail protein</fullName>
    </submittedName>
</protein>
<dbReference type="Pfam" id="PF05100">
    <property type="entry name" value="Phage_tail_L"/>
    <property type="match status" value="1"/>
</dbReference>
<dbReference type="Proteomes" id="UP000000546">
    <property type="component" value="Chromosome"/>
</dbReference>
<dbReference type="GO" id="GO:0046718">
    <property type="term" value="P:symbiont entry into host cell"/>
    <property type="evidence" value="ECO:0007669"/>
    <property type="project" value="InterPro"/>
</dbReference>
<dbReference type="NCBIfam" id="TIGR01600">
    <property type="entry name" value="phage_tail_L"/>
    <property type="match status" value="1"/>
</dbReference>
<dbReference type="GO" id="GO:0030430">
    <property type="term" value="C:host cell cytoplasm"/>
    <property type="evidence" value="ECO:0007669"/>
    <property type="project" value="InterPro"/>
</dbReference>
<evidence type="ECO:0000313" key="1">
    <source>
        <dbReference type="EMBL" id="AAZ18309.1"/>
    </source>
</evidence>
<name>Q4FUJ9_PSYA2</name>
<sequence length="272" mass="29932">MLSSDLQKLSVTGLVTLYELDATKLGGAIFRWHGHVNWEDWRKIFVWAGSTESLAGDSESLAGEDYFASTTETEIYRNIIWQGQTYTPIAIQSDGLEVRGDGRPSAPTLVIANKIDDTLGAVTAVCAFYNDFVGATLTVTHVLAKYLDAANFAVGNPTANPSESMTQYWYVEQKTEENEQTVTFELASPLSAQRKKIPTRNITPYCTWAVRGKYRGESCRYMGTSMFTEDGTATDDPALDKCGGRLVDCKLRFGENEPLNFGGFPASQLRGG</sequence>
<gene>
    <name evidence="1" type="ordered locus">Psyc_0446</name>
</gene>
<accession>Q4FUJ9</accession>
<dbReference type="InterPro" id="IPR006487">
    <property type="entry name" value="Phage_lambda_L"/>
</dbReference>